<feature type="compositionally biased region" description="Polar residues" evidence="5">
    <location>
        <begin position="1"/>
        <end position="14"/>
    </location>
</feature>
<reference evidence="7 8" key="1">
    <citation type="submission" date="2024-04" db="EMBL/GenBank/DDBJ databases">
        <title>Novel species of the genus Ideonella isolated from streams.</title>
        <authorList>
            <person name="Lu H."/>
        </authorList>
    </citation>
    <scope>NUCLEOTIDE SEQUENCE [LARGE SCALE GENOMIC DNA]</scope>
    <source>
        <strain evidence="7 8">DXS22W</strain>
    </source>
</reference>
<evidence type="ECO:0000256" key="3">
    <source>
        <dbReference type="ARBA" id="ARBA00023237"/>
    </source>
</evidence>
<keyword evidence="3" id="KW-0998">Cell outer membrane</keyword>
<dbReference type="InterPro" id="IPR006664">
    <property type="entry name" value="OMP_bac"/>
</dbReference>
<gene>
    <name evidence="7" type="ORF">AACH10_11645</name>
</gene>
<feature type="domain" description="OmpA-like" evidence="6">
    <location>
        <begin position="139"/>
        <end position="256"/>
    </location>
</feature>
<evidence type="ECO:0000256" key="1">
    <source>
        <dbReference type="ARBA" id="ARBA00004442"/>
    </source>
</evidence>
<dbReference type="PRINTS" id="PR01023">
    <property type="entry name" value="NAFLGMOTY"/>
</dbReference>
<comment type="subcellular location">
    <subcellularLocation>
        <location evidence="1">Cell outer membrane</location>
    </subcellularLocation>
</comment>
<organism evidence="7 8">
    <name type="scientific">Pseudaquabacterium inlustre</name>
    <dbReference type="NCBI Taxonomy" id="2984192"/>
    <lineage>
        <taxon>Bacteria</taxon>
        <taxon>Pseudomonadati</taxon>
        <taxon>Pseudomonadota</taxon>
        <taxon>Betaproteobacteria</taxon>
        <taxon>Burkholderiales</taxon>
        <taxon>Sphaerotilaceae</taxon>
        <taxon>Pseudaquabacterium</taxon>
    </lineage>
</organism>
<comment type="caution">
    <text evidence="7">The sequence shown here is derived from an EMBL/GenBank/DDBJ whole genome shotgun (WGS) entry which is preliminary data.</text>
</comment>
<dbReference type="Proteomes" id="UP001365405">
    <property type="component" value="Unassembled WGS sequence"/>
</dbReference>
<evidence type="ECO:0000259" key="6">
    <source>
        <dbReference type="PROSITE" id="PS51123"/>
    </source>
</evidence>
<dbReference type="SUPFAM" id="SSF103088">
    <property type="entry name" value="OmpA-like"/>
    <property type="match status" value="1"/>
</dbReference>
<dbReference type="PROSITE" id="PS51123">
    <property type="entry name" value="OMPA_2"/>
    <property type="match status" value="1"/>
</dbReference>
<evidence type="ECO:0000256" key="4">
    <source>
        <dbReference type="PROSITE-ProRule" id="PRU00473"/>
    </source>
</evidence>
<evidence type="ECO:0000313" key="8">
    <source>
        <dbReference type="Proteomes" id="UP001365405"/>
    </source>
</evidence>
<protein>
    <submittedName>
        <fullName evidence="7">OmpA family protein</fullName>
    </submittedName>
</protein>
<dbReference type="PANTHER" id="PTHR30329:SF21">
    <property type="entry name" value="LIPOPROTEIN YIAD-RELATED"/>
    <property type="match status" value="1"/>
</dbReference>
<feature type="region of interest" description="Disordered" evidence="5">
    <location>
        <begin position="1"/>
        <end position="28"/>
    </location>
</feature>
<keyword evidence="8" id="KW-1185">Reference proteome</keyword>
<dbReference type="RefSeq" id="WP_341410585.1">
    <property type="nucleotide sequence ID" value="NZ_JBBUTH010000006.1"/>
</dbReference>
<dbReference type="PANTHER" id="PTHR30329">
    <property type="entry name" value="STATOR ELEMENT OF FLAGELLAR MOTOR COMPLEX"/>
    <property type="match status" value="1"/>
</dbReference>
<dbReference type="InterPro" id="IPR036737">
    <property type="entry name" value="OmpA-like_sf"/>
</dbReference>
<evidence type="ECO:0000256" key="2">
    <source>
        <dbReference type="ARBA" id="ARBA00023136"/>
    </source>
</evidence>
<name>A0ABU9CG92_9BURK</name>
<dbReference type="InterPro" id="IPR050330">
    <property type="entry name" value="Bact_OuterMem_StrucFunc"/>
</dbReference>
<keyword evidence="2 4" id="KW-0472">Membrane</keyword>
<evidence type="ECO:0000313" key="7">
    <source>
        <dbReference type="EMBL" id="MEK8050891.1"/>
    </source>
</evidence>
<dbReference type="EMBL" id="JBBUTH010000006">
    <property type="protein sequence ID" value="MEK8050891.1"/>
    <property type="molecule type" value="Genomic_DNA"/>
</dbReference>
<proteinExistence type="predicted"/>
<dbReference type="CDD" id="cd07185">
    <property type="entry name" value="OmpA_C-like"/>
    <property type="match status" value="1"/>
</dbReference>
<dbReference type="Gene3D" id="3.30.1330.60">
    <property type="entry name" value="OmpA-like domain"/>
    <property type="match status" value="1"/>
</dbReference>
<dbReference type="PRINTS" id="PR01021">
    <property type="entry name" value="OMPADOMAIN"/>
</dbReference>
<accession>A0ABU9CG92</accession>
<dbReference type="Pfam" id="PF00691">
    <property type="entry name" value="OmpA"/>
    <property type="match status" value="1"/>
</dbReference>
<evidence type="ECO:0000256" key="5">
    <source>
        <dbReference type="SAM" id="MobiDB-lite"/>
    </source>
</evidence>
<dbReference type="InterPro" id="IPR006665">
    <property type="entry name" value="OmpA-like"/>
</dbReference>
<sequence length="256" mass="25872">MEVPRTSNTLASSNLRRRPSPPKDRLTVSCSSSRGIGIVLALSIGLSGCNTMPLASAGAGAASTVASGSGTGGCRPLVEAQQATVGGAIAGGIIGAALGSQLSNKPSVGARNGMLLGALAGGLAGSQFGSSIKTTQMPDGSVKLDIPGSVLFPSGSYAVSEGFKPTLNQVGQVIREYCGLTAEVVGHTDNVGAAAENQKLSENRASSVVSYLRSTGIDGSRLRAVGYGHLRPVAENTTESGRQQNRRVEILVRPPA</sequence>